<keyword evidence="2" id="KW-1185">Reference proteome</keyword>
<comment type="caution">
    <text evidence="1">The sequence shown here is derived from an EMBL/GenBank/DDBJ whole genome shotgun (WGS) entry which is preliminary data.</text>
</comment>
<reference evidence="1 2" key="1">
    <citation type="submission" date="2024-02" db="EMBL/GenBank/DDBJ databases">
        <title>Chromosome-level genome assembly of the Eurasian Minnow (Phoxinus phoxinus).</title>
        <authorList>
            <person name="Oriowo T.O."/>
            <person name="Martin S."/>
            <person name="Stange M."/>
            <person name="Chrysostomakis Y."/>
            <person name="Brown T."/>
            <person name="Winkler S."/>
            <person name="Kukowka S."/>
            <person name="Myers E.W."/>
            <person name="Bohne A."/>
        </authorList>
    </citation>
    <scope>NUCLEOTIDE SEQUENCE [LARGE SCALE GENOMIC DNA]</scope>
    <source>
        <strain evidence="1">ZFMK-TIS-60720</strain>
        <tissue evidence="1">Whole Organism</tissue>
    </source>
</reference>
<evidence type="ECO:0000313" key="2">
    <source>
        <dbReference type="Proteomes" id="UP001364617"/>
    </source>
</evidence>
<dbReference type="EMBL" id="JAYKXH010000012">
    <property type="protein sequence ID" value="KAK7151012.1"/>
    <property type="molecule type" value="Genomic_DNA"/>
</dbReference>
<accession>A0AAN9CVQ7</accession>
<protein>
    <submittedName>
        <fullName evidence="1">Uncharacterized protein</fullName>
    </submittedName>
</protein>
<sequence length="96" mass="11034">MDREAERASVYLQEGLHLCPAVLLCPLPFVSSAHPRFPRVSIILMLSRTEFGSWTHKLAGHSPSVIHAHTGEQRTNFLFLFRLNLPQYEALVRYIF</sequence>
<dbReference type="Proteomes" id="UP001364617">
    <property type="component" value="Unassembled WGS sequence"/>
</dbReference>
<gene>
    <name evidence="1" type="ORF">R3I93_012071</name>
</gene>
<organism evidence="1 2">
    <name type="scientific">Phoxinus phoxinus</name>
    <name type="common">Eurasian minnow</name>
    <dbReference type="NCBI Taxonomy" id="58324"/>
    <lineage>
        <taxon>Eukaryota</taxon>
        <taxon>Metazoa</taxon>
        <taxon>Chordata</taxon>
        <taxon>Craniata</taxon>
        <taxon>Vertebrata</taxon>
        <taxon>Euteleostomi</taxon>
        <taxon>Actinopterygii</taxon>
        <taxon>Neopterygii</taxon>
        <taxon>Teleostei</taxon>
        <taxon>Ostariophysi</taxon>
        <taxon>Cypriniformes</taxon>
        <taxon>Leuciscidae</taxon>
        <taxon>Phoxininae</taxon>
        <taxon>Phoxinus</taxon>
    </lineage>
</organism>
<dbReference type="AlphaFoldDB" id="A0AAN9CVQ7"/>
<evidence type="ECO:0000313" key="1">
    <source>
        <dbReference type="EMBL" id="KAK7151012.1"/>
    </source>
</evidence>
<name>A0AAN9CVQ7_9TELE</name>
<proteinExistence type="predicted"/>